<dbReference type="InterPro" id="IPR051448">
    <property type="entry name" value="CdaR-like_regulators"/>
</dbReference>
<evidence type="ECO:0000313" key="3">
    <source>
        <dbReference type="Proteomes" id="UP001611162"/>
    </source>
</evidence>
<dbReference type="RefSeq" id="WP_397612218.1">
    <property type="nucleotide sequence ID" value="NZ_JBIRRB010000001.1"/>
</dbReference>
<gene>
    <name evidence="2" type="ORF">ACH4TF_05140</name>
</gene>
<dbReference type="InterPro" id="IPR042070">
    <property type="entry name" value="PucR_C-HTH_sf"/>
</dbReference>
<dbReference type="EMBL" id="JBIRRB010000001">
    <property type="protein sequence ID" value="MFI0909828.1"/>
    <property type="molecule type" value="Genomic_DNA"/>
</dbReference>
<protein>
    <submittedName>
        <fullName evidence="2">Helix-turn-helix domain-containing protein</fullName>
    </submittedName>
</protein>
<keyword evidence="3" id="KW-1185">Reference proteome</keyword>
<dbReference type="Gene3D" id="1.10.10.2840">
    <property type="entry name" value="PucR C-terminal helix-turn-helix domain"/>
    <property type="match status" value="2"/>
</dbReference>
<dbReference type="PANTHER" id="PTHR33744:SF1">
    <property type="entry name" value="DNA-BINDING TRANSCRIPTIONAL ACTIVATOR ADER"/>
    <property type="match status" value="1"/>
</dbReference>
<feature type="domain" description="PucR C-terminal helix-turn-helix" evidence="1">
    <location>
        <begin position="570"/>
        <end position="629"/>
    </location>
</feature>
<dbReference type="Pfam" id="PF13556">
    <property type="entry name" value="HTH_30"/>
    <property type="match status" value="2"/>
</dbReference>
<proteinExistence type="predicted"/>
<dbReference type="Proteomes" id="UP001611162">
    <property type="component" value="Unassembled WGS sequence"/>
</dbReference>
<name>A0ABW7SX81_9ACTN</name>
<dbReference type="PANTHER" id="PTHR33744">
    <property type="entry name" value="CARBOHYDRATE DIACID REGULATOR"/>
    <property type="match status" value="1"/>
</dbReference>
<evidence type="ECO:0000259" key="1">
    <source>
        <dbReference type="Pfam" id="PF13556"/>
    </source>
</evidence>
<feature type="domain" description="PucR C-terminal helix-turn-helix" evidence="1">
    <location>
        <begin position="479"/>
        <end position="527"/>
    </location>
</feature>
<evidence type="ECO:0000313" key="2">
    <source>
        <dbReference type="EMBL" id="MFI0909828.1"/>
    </source>
</evidence>
<organism evidence="2 3">
    <name type="scientific">Streptomyces abikoensis</name>
    <dbReference type="NCBI Taxonomy" id="97398"/>
    <lineage>
        <taxon>Bacteria</taxon>
        <taxon>Bacillati</taxon>
        <taxon>Actinomycetota</taxon>
        <taxon>Actinomycetes</taxon>
        <taxon>Kitasatosporales</taxon>
        <taxon>Streptomycetaceae</taxon>
        <taxon>Streptomyces</taxon>
    </lineage>
</organism>
<dbReference type="InterPro" id="IPR025736">
    <property type="entry name" value="PucR_C-HTH_dom"/>
</dbReference>
<comment type="caution">
    <text evidence="2">The sequence shown here is derived from an EMBL/GenBank/DDBJ whole genome shotgun (WGS) entry which is preliminary data.</text>
</comment>
<sequence length="651" mass="70618">MPGLGFLCERSQVALDFVDPDDHDTRKDRPVVGVWVLDPDMRAEAERPDMDLCHLLVIVPNDQRWAFETQACEKRFRELAAKGAAAVAFMLPSGRGVPDPARDAARRYDVPLMVGDAGIPWPEIAQVISDERVREAESRIGRLERILDPIHRTGEQRPGDRKHCTLRNVLDHLARAVDGSALLLDGRGNSLVPGPHPDSSGVDVSPSLIGHLARGELAAASIVSGRRRAHLHSVGLHLPRRILLVARDGEFTEAAGRTILQCAGLLDLVLRADEGDTRRRHLNRTTTALQTTVLKLLMSGNLRLAQDIGQSLWPGLFALRNVRVHVLEGMAQALAATATECHAAFRQSALVVRSPFRAGQLVVIAPEIPDSPGAADSADTDVTRRLQEMVANTPGLRMGTSRPRLLSDVGGALQEAHRALTAPGRADGRTVPGPGPEGDLATCVDPGAGRAWADSFFQPLDDLPTVAREGVLSTVDLAMRLSQSHAAKALGTHRNTIAARIAKVSDRLGLDLNRLADRAVLDLALRLRKLPRAPHPAHGSDGLSELLAGRTVDGWADAYLERLDEDRRELRRTLATWVACDGQVQQTARELGVHLKTVRNHLRGAEGLLGCRLLGSPVEAHDLVMALHIRKASPRLPERLTAPPARLPWAA</sequence>
<accession>A0ABW7SX81</accession>
<reference evidence="2 3" key="1">
    <citation type="submission" date="2024-10" db="EMBL/GenBank/DDBJ databases">
        <title>The Natural Products Discovery Center: Release of the First 8490 Sequenced Strains for Exploring Actinobacteria Biosynthetic Diversity.</title>
        <authorList>
            <person name="Kalkreuter E."/>
            <person name="Kautsar S.A."/>
            <person name="Yang D."/>
            <person name="Bader C.D."/>
            <person name="Teijaro C.N."/>
            <person name="Fluegel L."/>
            <person name="Davis C.M."/>
            <person name="Simpson J.R."/>
            <person name="Lauterbach L."/>
            <person name="Steele A.D."/>
            <person name="Gui C."/>
            <person name="Meng S."/>
            <person name="Li G."/>
            <person name="Viehrig K."/>
            <person name="Ye F."/>
            <person name="Su P."/>
            <person name="Kiefer A.F."/>
            <person name="Nichols A."/>
            <person name="Cepeda A.J."/>
            <person name="Yan W."/>
            <person name="Fan B."/>
            <person name="Jiang Y."/>
            <person name="Adhikari A."/>
            <person name="Zheng C.-J."/>
            <person name="Schuster L."/>
            <person name="Cowan T.M."/>
            <person name="Smanski M.J."/>
            <person name="Chevrette M.G."/>
            <person name="De Carvalho L.P.S."/>
            <person name="Shen B."/>
        </authorList>
    </citation>
    <scope>NUCLEOTIDE SEQUENCE [LARGE SCALE GENOMIC DNA]</scope>
    <source>
        <strain evidence="2 3">NPDC020979</strain>
    </source>
</reference>